<feature type="transmembrane region" description="Helical" evidence="7">
    <location>
        <begin position="34"/>
        <end position="53"/>
    </location>
</feature>
<feature type="compositionally biased region" description="Low complexity" evidence="6">
    <location>
        <begin position="377"/>
        <end position="386"/>
    </location>
</feature>
<keyword evidence="4 7" id="KW-1133">Transmembrane helix</keyword>
<feature type="transmembrane region" description="Helical" evidence="7">
    <location>
        <begin position="140"/>
        <end position="162"/>
    </location>
</feature>
<keyword evidence="3 7" id="KW-0812">Transmembrane</keyword>
<feature type="compositionally biased region" description="Pro residues" evidence="6">
    <location>
        <begin position="387"/>
        <end position="398"/>
    </location>
</feature>
<evidence type="ECO:0000256" key="2">
    <source>
        <dbReference type="ARBA" id="ARBA00009773"/>
    </source>
</evidence>
<name>A0ABW4Q2S1_9MICO</name>
<dbReference type="PANTHER" id="PTHR21716:SF64">
    <property type="entry name" value="AI-2 TRANSPORT PROTEIN TQSA"/>
    <property type="match status" value="1"/>
</dbReference>
<protein>
    <submittedName>
        <fullName evidence="8">AI-2E family transporter</fullName>
    </submittedName>
</protein>
<feature type="transmembrane region" description="Helical" evidence="7">
    <location>
        <begin position="196"/>
        <end position="218"/>
    </location>
</feature>
<evidence type="ECO:0000256" key="5">
    <source>
        <dbReference type="ARBA" id="ARBA00023136"/>
    </source>
</evidence>
<dbReference type="PANTHER" id="PTHR21716">
    <property type="entry name" value="TRANSMEMBRANE PROTEIN"/>
    <property type="match status" value="1"/>
</dbReference>
<evidence type="ECO:0000256" key="4">
    <source>
        <dbReference type="ARBA" id="ARBA00022989"/>
    </source>
</evidence>
<organism evidence="8 9">
    <name type="scientific">Brachybacterium rhamnosum</name>
    <dbReference type="NCBI Taxonomy" id="173361"/>
    <lineage>
        <taxon>Bacteria</taxon>
        <taxon>Bacillati</taxon>
        <taxon>Actinomycetota</taxon>
        <taxon>Actinomycetes</taxon>
        <taxon>Micrococcales</taxon>
        <taxon>Dermabacteraceae</taxon>
        <taxon>Brachybacterium</taxon>
    </lineage>
</organism>
<keyword evidence="5 7" id="KW-0472">Membrane</keyword>
<evidence type="ECO:0000256" key="6">
    <source>
        <dbReference type="SAM" id="MobiDB-lite"/>
    </source>
</evidence>
<feature type="transmembrane region" description="Helical" evidence="7">
    <location>
        <begin position="224"/>
        <end position="246"/>
    </location>
</feature>
<evidence type="ECO:0000256" key="7">
    <source>
        <dbReference type="SAM" id="Phobius"/>
    </source>
</evidence>
<comment type="subcellular location">
    <subcellularLocation>
        <location evidence="1">Membrane</location>
        <topology evidence="1">Multi-pass membrane protein</topology>
    </subcellularLocation>
</comment>
<sequence length="398" mass="41329">MSNPVLPRGILLLIGLAAAWLVLAGLQELASLVVPVFLALNLMIAAHPLAAVIERAGAPRVLGSIAAMLAVLLALAAFFLSITWAVRTLVLELPGYSDSFDALLQSSLDALAGVGVSQDQISTWLAQFNFSSLFGLLNQALSSVSAIGALVAAAVATIIFFGMDAAGLPERMAVVERTHPRFAHALVDFSRAVRTYWIVTTVFGVVVAVIDGLALWALGVPLPAVWAVLLFVCNYIPNIGFLIAMVPPTLMALLAQGPWTAALVVAVCVVVAMLLQGLVQPRVTGRAVGLAPSISFLSVLFWSWVLGAAGALLSVPMTLLVKELFLDADPSARWLNAFVADTPRAAVESPSERIGERADEPADGTAADGPTGEGVSDADAPAAASAPPAPPAAPRTPR</sequence>
<feature type="compositionally biased region" description="Basic and acidic residues" evidence="6">
    <location>
        <begin position="350"/>
        <end position="360"/>
    </location>
</feature>
<evidence type="ECO:0000256" key="1">
    <source>
        <dbReference type="ARBA" id="ARBA00004141"/>
    </source>
</evidence>
<feature type="region of interest" description="Disordered" evidence="6">
    <location>
        <begin position="346"/>
        <end position="398"/>
    </location>
</feature>
<dbReference type="Pfam" id="PF01594">
    <property type="entry name" value="AI-2E_transport"/>
    <property type="match status" value="1"/>
</dbReference>
<comment type="caution">
    <text evidence="8">The sequence shown here is derived from an EMBL/GenBank/DDBJ whole genome shotgun (WGS) entry which is preliminary data.</text>
</comment>
<proteinExistence type="inferred from homology"/>
<evidence type="ECO:0000313" key="8">
    <source>
        <dbReference type="EMBL" id="MFD1836013.1"/>
    </source>
</evidence>
<gene>
    <name evidence="8" type="ORF">ACFSDA_13145</name>
</gene>
<dbReference type="RefSeq" id="WP_137770624.1">
    <property type="nucleotide sequence ID" value="NZ_BAAAIS010000003.1"/>
</dbReference>
<accession>A0ABW4Q2S1</accession>
<reference evidence="9" key="1">
    <citation type="journal article" date="2019" name="Int. J. Syst. Evol. Microbiol.">
        <title>The Global Catalogue of Microorganisms (GCM) 10K type strain sequencing project: providing services to taxonomists for standard genome sequencing and annotation.</title>
        <authorList>
            <consortium name="The Broad Institute Genomics Platform"/>
            <consortium name="The Broad Institute Genome Sequencing Center for Infectious Disease"/>
            <person name="Wu L."/>
            <person name="Ma J."/>
        </authorList>
    </citation>
    <scope>NUCLEOTIDE SEQUENCE [LARGE SCALE GENOMIC DNA]</scope>
    <source>
        <strain evidence="9">JCM 11650</strain>
    </source>
</reference>
<dbReference type="EMBL" id="JBHUFL010000003">
    <property type="protein sequence ID" value="MFD1836013.1"/>
    <property type="molecule type" value="Genomic_DNA"/>
</dbReference>
<feature type="transmembrane region" description="Helical" evidence="7">
    <location>
        <begin position="299"/>
        <end position="321"/>
    </location>
</feature>
<feature type="transmembrane region" description="Helical" evidence="7">
    <location>
        <begin position="65"/>
        <end position="86"/>
    </location>
</feature>
<comment type="similarity">
    <text evidence="2">Belongs to the autoinducer-2 exporter (AI-2E) (TC 2.A.86) family.</text>
</comment>
<evidence type="ECO:0000313" key="9">
    <source>
        <dbReference type="Proteomes" id="UP001597280"/>
    </source>
</evidence>
<keyword evidence="9" id="KW-1185">Reference proteome</keyword>
<feature type="transmembrane region" description="Helical" evidence="7">
    <location>
        <begin position="258"/>
        <end position="279"/>
    </location>
</feature>
<dbReference type="InterPro" id="IPR002549">
    <property type="entry name" value="AI-2E-like"/>
</dbReference>
<evidence type="ECO:0000256" key="3">
    <source>
        <dbReference type="ARBA" id="ARBA00022692"/>
    </source>
</evidence>
<dbReference type="Proteomes" id="UP001597280">
    <property type="component" value="Unassembled WGS sequence"/>
</dbReference>